<keyword evidence="4 5" id="KW-0472">Membrane</keyword>
<dbReference type="PANTHER" id="PTHR11662">
    <property type="entry name" value="SOLUTE CARRIER FAMILY 17"/>
    <property type="match status" value="1"/>
</dbReference>
<dbReference type="GO" id="GO:0022857">
    <property type="term" value="F:transmembrane transporter activity"/>
    <property type="evidence" value="ECO:0007669"/>
    <property type="project" value="InterPro"/>
</dbReference>
<dbReference type="EMBL" id="AUPC02000466">
    <property type="protein sequence ID" value="POG59204.1"/>
    <property type="molecule type" value="Genomic_DNA"/>
</dbReference>
<dbReference type="SUPFAM" id="SSF103473">
    <property type="entry name" value="MFS general substrate transporter"/>
    <property type="match status" value="1"/>
</dbReference>
<comment type="subcellular location">
    <subcellularLocation>
        <location evidence="1">Membrane</location>
        <topology evidence="1">Multi-pass membrane protein</topology>
    </subcellularLocation>
</comment>
<dbReference type="PANTHER" id="PTHR11662:SF446">
    <property type="entry name" value="SODIUM-DEPENDENT PHOSPHATE TRANSPORT PROTEIN 1, CHLOROPLASTIC"/>
    <property type="match status" value="1"/>
</dbReference>
<evidence type="ECO:0000313" key="8">
    <source>
        <dbReference type="Proteomes" id="UP000018888"/>
    </source>
</evidence>
<evidence type="ECO:0000313" key="7">
    <source>
        <dbReference type="EMBL" id="POG59204.1"/>
    </source>
</evidence>
<evidence type="ECO:0000256" key="3">
    <source>
        <dbReference type="ARBA" id="ARBA00022989"/>
    </source>
</evidence>
<dbReference type="Pfam" id="PF07690">
    <property type="entry name" value="MFS_1"/>
    <property type="match status" value="1"/>
</dbReference>
<reference evidence="7 8" key="1">
    <citation type="journal article" date="2013" name="Proc. Natl. Acad. Sci. U.S.A.">
        <title>Genome of an arbuscular mycorrhizal fungus provides insight into the oldest plant symbiosis.</title>
        <authorList>
            <person name="Tisserant E."/>
            <person name="Malbreil M."/>
            <person name="Kuo A."/>
            <person name="Kohler A."/>
            <person name="Symeonidi A."/>
            <person name="Balestrini R."/>
            <person name="Charron P."/>
            <person name="Duensing N."/>
            <person name="Frei Dit Frey N."/>
            <person name="Gianinazzi-Pearson V."/>
            <person name="Gilbert L.B."/>
            <person name="Handa Y."/>
            <person name="Herr J.R."/>
            <person name="Hijri M."/>
            <person name="Koul R."/>
            <person name="Kawaguchi M."/>
            <person name="Krajinski F."/>
            <person name="Lammers P.J."/>
            <person name="Masclaux F.G."/>
            <person name="Murat C."/>
            <person name="Morin E."/>
            <person name="Ndikumana S."/>
            <person name="Pagni M."/>
            <person name="Petitpierre D."/>
            <person name="Requena N."/>
            <person name="Rosikiewicz P."/>
            <person name="Riley R."/>
            <person name="Saito K."/>
            <person name="San Clemente H."/>
            <person name="Shapiro H."/>
            <person name="van Tuinen D."/>
            <person name="Becard G."/>
            <person name="Bonfante P."/>
            <person name="Paszkowski U."/>
            <person name="Shachar-Hill Y.Y."/>
            <person name="Tuskan G.A."/>
            <person name="Young P.W."/>
            <person name="Sanders I.R."/>
            <person name="Henrissat B."/>
            <person name="Rensing S.A."/>
            <person name="Grigoriev I.V."/>
            <person name="Corradi N."/>
            <person name="Roux C."/>
            <person name="Martin F."/>
        </authorList>
    </citation>
    <scope>NUCLEOTIDE SEQUENCE [LARGE SCALE GENOMIC DNA]</scope>
    <source>
        <strain evidence="7 8">DAOM 197198</strain>
    </source>
</reference>
<dbReference type="PROSITE" id="PS50850">
    <property type="entry name" value="MFS"/>
    <property type="match status" value="1"/>
</dbReference>
<evidence type="ECO:0000256" key="5">
    <source>
        <dbReference type="SAM" id="Phobius"/>
    </source>
</evidence>
<dbReference type="InterPro" id="IPR011701">
    <property type="entry name" value="MFS"/>
</dbReference>
<comment type="caution">
    <text evidence="7">The sequence shown here is derived from an EMBL/GenBank/DDBJ whole genome shotgun (WGS) entry which is preliminary data.</text>
</comment>
<dbReference type="AlphaFoldDB" id="A0A2P4P1G0"/>
<dbReference type="InterPro" id="IPR036259">
    <property type="entry name" value="MFS_trans_sf"/>
</dbReference>
<keyword evidence="8" id="KW-1185">Reference proteome</keyword>
<feature type="domain" description="Major facilitator superfamily (MFS) profile" evidence="6">
    <location>
        <begin position="18"/>
        <end position="90"/>
    </location>
</feature>
<dbReference type="InterPro" id="IPR020846">
    <property type="entry name" value="MFS_dom"/>
</dbReference>
<dbReference type="Gene3D" id="1.20.1250.20">
    <property type="entry name" value="MFS general substrate transporter like domains"/>
    <property type="match status" value="1"/>
</dbReference>
<evidence type="ECO:0000259" key="6">
    <source>
        <dbReference type="PROSITE" id="PS50850"/>
    </source>
</evidence>
<dbReference type="Proteomes" id="UP000018888">
    <property type="component" value="Unassembled WGS sequence"/>
</dbReference>
<sequence length="90" mass="9919">MNAFKKWQTLYIPRRLIVLGLCALAILINYADRSNIAVAIVYMAKEFGWSSTTQGLVLSSFFVGYLTTQVLGGALADKFGGKWVLGVDKK</sequence>
<evidence type="ECO:0000256" key="4">
    <source>
        <dbReference type="ARBA" id="ARBA00023136"/>
    </source>
</evidence>
<evidence type="ECO:0000256" key="2">
    <source>
        <dbReference type="ARBA" id="ARBA00022692"/>
    </source>
</evidence>
<gene>
    <name evidence="7" type="ORF">GLOIN_2v856345</name>
</gene>
<name>A0A2P4P1G0_RHIID</name>
<reference evidence="7 8" key="2">
    <citation type="journal article" date="2018" name="New Phytol.">
        <title>High intraspecific genome diversity in the model arbuscular mycorrhizal symbiont Rhizophagus irregularis.</title>
        <authorList>
            <person name="Chen E.C.H."/>
            <person name="Morin E."/>
            <person name="Beaudet D."/>
            <person name="Noel J."/>
            <person name="Yildirir G."/>
            <person name="Ndikumana S."/>
            <person name="Charron P."/>
            <person name="St-Onge C."/>
            <person name="Giorgi J."/>
            <person name="Kruger M."/>
            <person name="Marton T."/>
            <person name="Ropars J."/>
            <person name="Grigoriev I.V."/>
            <person name="Hainaut M."/>
            <person name="Henrissat B."/>
            <person name="Roux C."/>
            <person name="Martin F."/>
            <person name="Corradi N."/>
        </authorList>
    </citation>
    <scope>NUCLEOTIDE SEQUENCE [LARGE SCALE GENOMIC DNA]</scope>
    <source>
        <strain evidence="7 8">DAOM 197198</strain>
    </source>
</reference>
<feature type="transmembrane region" description="Helical" evidence="5">
    <location>
        <begin position="55"/>
        <end position="76"/>
    </location>
</feature>
<evidence type="ECO:0000256" key="1">
    <source>
        <dbReference type="ARBA" id="ARBA00004141"/>
    </source>
</evidence>
<dbReference type="VEuPathDB" id="FungiDB:RhiirFUN_003318"/>
<dbReference type="GO" id="GO:0016020">
    <property type="term" value="C:membrane"/>
    <property type="evidence" value="ECO:0007669"/>
    <property type="project" value="UniProtKB-SubCell"/>
</dbReference>
<organism evidence="7 8">
    <name type="scientific">Rhizophagus irregularis (strain DAOM 181602 / DAOM 197198 / MUCL 43194)</name>
    <name type="common">Arbuscular mycorrhizal fungus</name>
    <name type="synonym">Glomus intraradices</name>
    <dbReference type="NCBI Taxonomy" id="747089"/>
    <lineage>
        <taxon>Eukaryota</taxon>
        <taxon>Fungi</taxon>
        <taxon>Fungi incertae sedis</taxon>
        <taxon>Mucoromycota</taxon>
        <taxon>Glomeromycotina</taxon>
        <taxon>Glomeromycetes</taxon>
        <taxon>Glomerales</taxon>
        <taxon>Glomeraceae</taxon>
        <taxon>Rhizophagus</taxon>
    </lineage>
</organism>
<keyword evidence="2 5" id="KW-0812">Transmembrane</keyword>
<accession>A0A2P4P1G0</accession>
<keyword evidence="3 5" id="KW-1133">Transmembrane helix</keyword>
<proteinExistence type="predicted"/>
<dbReference type="InterPro" id="IPR050382">
    <property type="entry name" value="MFS_Na/Anion_cotransporter"/>
</dbReference>
<protein>
    <recommendedName>
        <fullName evidence="6">Major facilitator superfamily (MFS) profile domain-containing protein</fullName>
    </recommendedName>
</protein>